<sequence>MTVTEPDGSARRGGPAFQVTLYTGQGRPVRQAEASAGHVLLSTAALPAGLYQVQVRLGSQVLRRQLSVQH</sequence>
<dbReference type="Proteomes" id="UP000297739">
    <property type="component" value="Unassembled WGS sequence"/>
</dbReference>
<comment type="caution">
    <text evidence="1">The sequence shown here is derived from an EMBL/GenBank/DDBJ whole genome shotgun (WGS) entry which is preliminary data.</text>
</comment>
<accession>A0A4Z0PMC5</accession>
<proteinExistence type="predicted"/>
<evidence type="ECO:0000313" key="2">
    <source>
        <dbReference type="Proteomes" id="UP000297739"/>
    </source>
</evidence>
<dbReference type="AlphaFoldDB" id="A0A4Z0PMC5"/>
<evidence type="ECO:0000313" key="1">
    <source>
        <dbReference type="EMBL" id="TGE17610.1"/>
    </source>
</evidence>
<dbReference type="OrthoDB" id="881743at2"/>
<reference evidence="1 2" key="1">
    <citation type="submission" date="2019-04" db="EMBL/GenBank/DDBJ databases">
        <authorList>
            <person name="Feng G."/>
            <person name="Zhang J."/>
            <person name="Zhu H."/>
        </authorList>
    </citation>
    <scope>NUCLEOTIDE SEQUENCE [LARGE SCALE GENOMIC DNA]</scope>
    <source>
        <strain evidence="1 2">JCM 17223</strain>
    </source>
</reference>
<dbReference type="EMBL" id="SRLD01000010">
    <property type="protein sequence ID" value="TGE17610.1"/>
    <property type="molecule type" value="Genomic_DNA"/>
</dbReference>
<gene>
    <name evidence="1" type="ORF">E5J99_07090</name>
</gene>
<protein>
    <submittedName>
        <fullName evidence="1">T9SS type A sorting domain-containing protein</fullName>
    </submittedName>
</protein>
<name>A0A4Z0PMC5_9BACT</name>
<keyword evidence="2" id="KW-1185">Reference proteome</keyword>
<organism evidence="1 2">
    <name type="scientific">Hymenobacter elongatus</name>
    <dbReference type="NCBI Taxonomy" id="877208"/>
    <lineage>
        <taxon>Bacteria</taxon>
        <taxon>Pseudomonadati</taxon>
        <taxon>Bacteroidota</taxon>
        <taxon>Cytophagia</taxon>
        <taxon>Cytophagales</taxon>
        <taxon>Hymenobacteraceae</taxon>
        <taxon>Hymenobacter</taxon>
    </lineage>
</organism>